<accession>A0ABQ6BW55</accession>
<protein>
    <submittedName>
        <fullName evidence="1">Uncharacterized protein</fullName>
    </submittedName>
</protein>
<dbReference type="RefSeq" id="WP_018747415.1">
    <property type="nucleotide sequence ID" value="NZ_BAABUF010000006.1"/>
</dbReference>
<organism evidence="1 2">
    <name type="scientific">Chitiniphilus shinanonensis</name>
    <dbReference type="NCBI Taxonomy" id="553088"/>
    <lineage>
        <taxon>Bacteria</taxon>
        <taxon>Pseudomonadati</taxon>
        <taxon>Pseudomonadota</taxon>
        <taxon>Betaproteobacteria</taxon>
        <taxon>Neisseriales</taxon>
        <taxon>Chitinibacteraceae</taxon>
        <taxon>Chitiniphilus</taxon>
    </lineage>
</organism>
<name>A0ABQ6BW55_9NEIS</name>
<proteinExistence type="predicted"/>
<keyword evidence="2" id="KW-1185">Reference proteome</keyword>
<comment type="caution">
    <text evidence="1">The sequence shown here is derived from an EMBL/GenBank/DDBJ whole genome shotgun (WGS) entry which is preliminary data.</text>
</comment>
<sequence length="44" mass="4958">MADLDPLVQHDTAQHDACATEETVVLENSDDAQAVDWFTLQVWE</sequence>
<dbReference type="Proteomes" id="UP001156836">
    <property type="component" value="Unassembled WGS sequence"/>
</dbReference>
<evidence type="ECO:0000313" key="2">
    <source>
        <dbReference type="Proteomes" id="UP001156836"/>
    </source>
</evidence>
<reference evidence="2" key="1">
    <citation type="journal article" date="2019" name="Int. J. Syst. Evol. Microbiol.">
        <title>The Global Catalogue of Microorganisms (GCM) 10K type strain sequencing project: providing services to taxonomists for standard genome sequencing and annotation.</title>
        <authorList>
            <consortium name="The Broad Institute Genomics Platform"/>
            <consortium name="The Broad Institute Genome Sequencing Center for Infectious Disease"/>
            <person name="Wu L."/>
            <person name="Ma J."/>
        </authorList>
    </citation>
    <scope>NUCLEOTIDE SEQUENCE [LARGE SCALE GENOMIC DNA]</scope>
    <source>
        <strain evidence="2">NBRC 104970</strain>
    </source>
</reference>
<dbReference type="EMBL" id="BSOZ01000018">
    <property type="protein sequence ID" value="GLS04432.1"/>
    <property type="molecule type" value="Genomic_DNA"/>
</dbReference>
<evidence type="ECO:0000313" key="1">
    <source>
        <dbReference type="EMBL" id="GLS04432.1"/>
    </source>
</evidence>
<gene>
    <name evidence="1" type="ORF">GCM10007860_15790</name>
</gene>